<organism evidence="1">
    <name type="scientific">Anguilla anguilla</name>
    <name type="common">European freshwater eel</name>
    <name type="synonym">Muraena anguilla</name>
    <dbReference type="NCBI Taxonomy" id="7936"/>
    <lineage>
        <taxon>Eukaryota</taxon>
        <taxon>Metazoa</taxon>
        <taxon>Chordata</taxon>
        <taxon>Craniata</taxon>
        <taxon>Vertebrata</taxon>
        <taxon>Euteleostomi</taxon>
        <taxon>Actinopterygii</taxon>
        <taxon>Neopterygii</taxon>
        <taxon>Teleostei</taxon>
        <taxon>Anguilliformes</taxon>
        <taxon>Anguillidae</taxon>
        <taxon>Anguilla</taxon>
    </lineage>
</organism>
<reference evidence="1" key="1">
    <citation type="submission" date="2014-11" db="EMBL/GenBank/DDBJ databases">
        <authorList>
            <person name="Amaro Gonzalez C."/>
        </authorList>
    </citation>
    <scope>NUCLEOTIDE SEQUENCE</scope>
</reference>
<dbReference type="AlphaFoldDB" id="A0A0E9QQ86"/>
<sequence>MPLHAWLSANFTHSWTVTVSSLPPTQGKTQAQWNTLNNKSICFSGEVITRILSQEASCLCQEASLTLLTNQLCIFDVMVCLSI</sequence>
<dbReference type="EMBL" id="GBXM01089920">
    <property type="protein sequence ID" value="JAH18657.1"/>
    <property type="molecule type" value="Transcribed_RNA"/>
</dbReference>
<evidence type="ECO:0000313" key="1">
    <source>
        <dbReference type="EMBL" id="JAH18657.1"/>
    </source>
</evidence>
<protein>
    <submittedName>
        <fullName evidence="1">Uncharacterized protein</fullName>
    </submittedName>
</protein>
<proteinExistence type="predicted"/>
<name>A0A0E9QQ86_ANGAN</name>
<accession>A0A0E9QQ86</accession>
<reference evidence="1" key="2">
    <citation type="journal article" date="2015" name="Fish Shellfish Immunol.">
        <title>Early steps in the European eel (Anguilla anguilla)-Vibrio vulnificus interaction in the gills: Role of the RtxA13 toxin.</title>
        <authorList>
            <person name="Callol A."/>
            <person name="Pajuelo D."/>
            <person name="Ebbesson L."/>
            <person name="Teles M."/>
            <person name="MacKenzie S."/>
            <person name="Amaro C."/>
        </authorList>
    </citation>
    <scope>NUCLEOTIDE SEQUENCE</scope>
</reference>